<sequence>MDERVWMKWAANSFSIRSQREASERSGAGGVGQASGRHGFTEGGRKSDHLGFIVKLPTLAIHSIYASRGNGEQRRWHFLAIACVNDSCRFGGSHVDLLDAGAVDRGLAGDFCGGGGRSLGFDRELVWGPAVRGCANEYAVFSGELRFCCPPMILGDSSGGKRQYFVALLLKNGRSCTFFALMVGPFCFGRLFTHQPSLMGRRAKSVWTSLLAARCPGNRTRKLFLWVTISRSP</sequence>
<dbReference type="AlphaFoldDB" id="A0A517NFQ4"/>
<accession>A0A517NFQ4</accession>
<protein>
    <submittedName>
        <fullName evidence="2">Uncharacterized protein</fullName>
    </submittedName>
</protein>
<name>A0A517NFQ4_9BACT</name>
<evidence type="ECO:0000313" key="3">
    <source>
        <dbReference type="Proteomes" id="UP000318538"/>
    </source>
</evidence>
<dbReference type="Proteomes" id="UP000318538">
    <property type="component" value="Chromosome"/>
</dbReference>
<dbReference type="EMBL" id="CP036525">
    <property type="protein sequence ID" value="QDT05960.1"/>
    <property type="molecule type" value="Genomic_DNA"/>
</dbReference>
<keyword evidence="3" id="KW-1185">Reference proteome</keyword>
<dbReference type="KEGG" id="rlc:K227x_43660"/>
<evidence type="ECO:0000313" key="2">
    <source>
        <dbReference type="EMBL" id="QDT05960.1"/>
    </source>
</evidence>
<gene>
    <name evidence="2" type="ORF">K227x_43660</name>
</gene>
<organism evidence="2 3">
    <name type="scientific">Rubripirellula lacrimiformis</name>
    <dbReference type="NCBI Taxonomy" id="1930273"/>
    <lineage>
        <taxon>Bacteria</taxon>
        <taxon>Pseudomonadati</taxon>
        <taxon>Planctomycetota</taxon>
        <taxon>Planctomycetia</taxon>
        <taxon>Pirellulales</taxon>
        <taxon>Pirellulaceae</taxon>
        <taxon>Rubripirellula</taxon>
    </lineage>
</organism>
<reference evidence="2 3" key="1">
    <citation type="submission" date="2019-02" db="EMBL/GenBank/DDBJ databases">
        <title>Deep-cultivation of Planctomycetes and their phenomic and genomic characterization uncovers novel biology.</title>
        <authorList>
            <person name="Wiegand S."/>
            <person name="Jogler M."/>
            <person name="Boedeker C."/>
            <person name="Pinto D."/>
            <person name="Vollmers J."/>
            <person name="Rivas-Marin E."/>
            <person name="Kohn T."/>
            <person name="Peeters S.H."/>
            <person name="Heuer A."/>
            <person name="Rast P."/>
            <person name="Oberbeckmann S."/>
            <person name="Bunk B."/>
            <person name="Jeske O."/>
            <person name="Meyerdierks A."/>
            <person name="Storesund J.E."/>
            <person name="Kallscheuer N."/>
            <person name="Luecker S."/>
            <person name="Lage O.M."/>
            <person name="Pohl T."/>
            <person name="Merkel B.J."/>
            <person name="Hornburger P."/>
            <person name="Mueller R.-W."/>
            <person name="Bruemmer F."/>
            <person name="Labrenz M."/>
            <person name="Spormann A.M."/>
            <person name="Op den Camp H."/>
            <person name="Overmann J."/>
            <person name="Amann R."/>
            <person name="Jetten M.S.M."/>
            <person name="Mascher T."/>
            <person name="Medema M.H."/>
            <person name="Devos D.P."/>
            <person name="Kaster A.-K."/>
            <person name="Ovreas L."/>
            <person name="Rohde M."/>
            <person name="Galperin M.Y."/>
            <person name="Jogler C."/>
        </authorList>
    </citation>
    <scope>NUCLEOTIDE SEQUENCE [LARGE SCALE GENOMIC DNA]</scope>
    <source>
        <strain evidence="2 3">K22_7</strain>
    </source>
</reference>
<feature type="region of interest" description="Disordered" evidence="1">
    <location>
        <begin position="20"/>
        <end position="43"/>
    </location>
</feature>
<proteinExistence type="predicted"/>
<evidence type="ECO:0000256" key="1">
    <source>
        <dbReference type="SAM" id="MobiDB-lite"/>
    </source>
</evidence>